<evidence type="ECO:0000313" key="2">
    <source>
        <dbReference type="EMBL" id="MBO1106825.1"/>
    </source>
</evidence>
<feature type="compositionally biased region" description="Basic and acidic residues" evidence="1">
    <location>
        <begin position="195"/>
        <end position="204"/>
    </location>
</feature>
<proteinExistence type="predicted"/>
<feature type="region of interest" description="Disordered" evidence="1">
    <location>
        <begin position="175"/>
        <end position="233"/>
    </location>
</feature>
<gene>
    <name evidence="2" type="ORF">J2R62_01070</name>
</gene>
<accession>A0A8I2B3D2</accession>
<dbReference type="AlphaFoldDB" id="A0A8I2B3D2"/>
<organism evidence="2 3">
    <name type="scientific">Plesiomonas shigelloides</name>
    <name type="common">Aeromonas shigelloides</name>
    <dbReference type="NCBI Taxonomy" id="703"/>
    <lineage>
        <taxon>Bacteria</taxon>
        <taxon>Pseudomonadati</taxon>
        <taxon>Pseudomonadota</taxon>
        <taxon>Gammaproteobacteria</taxon>
        <taxon>Enterobacterales</taxon>
        <taxon>Enterobacteriaceae</taxon>
        <taxon>Plesiomonas</taxon>
    </lineage>
</organism>
<sequence>MKRSQNILREKLRKTWRPFKLAPLTVAVSSMVLAGCGDEAQPQVSAEVFKNLSECINQNPTLAAECQTAYQNALAEAAKTAPRYNSESDCVAEFGAGQCVQSPGTGWFMPMMAGYMFGKLMNSGRPSYSNVPVFIPKDQRNPNYGKWTTSTGYSYGNAGTSNRNVTLDSNALKEKPAATRTLSRGGFGSTVEAKSSWDKRDDRSSGGSGGSGWSSSSSRKSSYSGSSSRSWGG</sequence>
<protein>
    <submittedName>
        <fullName evidence="2">DUF1190 domain-containing protein</fullName>
    </submittedName>
</protein>
<feature type="compositionally biased region" description="Low complexity" evidence="1">
    <location>
        <begin position="213"/>
        <end position="233"/>
    </location>
</feature>
<dbReference type="EMBL" id="JAFNAA010000001">
    <property type="protein sequence ID" value="MBO1106825.1"/>
    <property type="molecule type" value="Genomic_DNA"/>
</dbReference>
<comment type="caution">
    <text evidence="2">The sequence shown here is derived from an EMBL/GenBank/DDBJ whole genome shotgun (WGS) entry which is preliminary data.</text>
</comment>
<name>A0A8I2B3D2_PLESH</name>
<dbReference type="InterPro" id="IPR009576">
    <property type="entry name" value="Biofilm_formation_YgiB"/>
</dbReference>
<dbReference type="Proteomes" id="UP000664658">
    <property type="component" value="Unassembled WGS sequence"/>
</dbReference>
<evidence type="ECO:0000256" key="1">
    <source>
        <dbReference type="SAM" id="MobiDB-lite"/>
    </source>
</evidence>
<reference evidence="2" key="1">
    <citation type="submission" date="2021-03" db="EMBL/GenBank/DDBJ databases">
        <title>Plesiomonas shigelloides zfcc0051, isolated from zebrafish feces.</title>
        <authorList>
            <person name="Vanderhoek Z."/>
            <person name="Gaulke C."/>
        </authorList>
    </citation>
    <scope>NUCLEOTIDE SEQUENCE</scope>
    <source>
        <strain evidence="2">Zfcc0051</strain>
    </source>
</reference>
<dbReference type="RefSeq" id="WP_207541457.1">
    <property type="nucleotide sequence ID" value="NZ_JAFNAA010000001.1"/>
</dbReference>
<evidence type="ECO:0000313" key="3">
    <source>
        <dbReference type="Proteomes" id="UP000664658"/>
    </source>
</evidence>
<dbReference type="Pfam" id="PF06693">
    <property type="entry name" value="DUF1190"/>
    <property type="match status" value="1"/>
</dbReference>